<evidence type="ECO:0000256" key="1">
    <source>
        <dbReference type="PIRNR" id="PIRNR012702"/>
    </source>
</evidence>
<comment type="cofactor">
    <cofactor evidence="1">
        <name>Zn(2+)</name>
        <dbReference type="ChEBI" id="CHEBI:29105"/>
    </cofactor>
    <text evidence="1">Binds 1 zinc ion per subunit.</text>
</comment>
<dbReference type="Pfam" id="PF07364">
    <property type="entry name" value="DUF1485"/>
    <property type="match status" value="1"/>
</dbReference>
<keyword evidence="1" id="KW-0378">Hydrolase</keyword>
<gene>
    <name evidence="4" type="ORF">GXX48_03240</name>
</gene>
<dbReference type="GO" id="GO:0006508">
    <property type="term" value="P:proteolysis"/>
    <property type="evidence" value="ECO:0007669"/>
    <property type="project" value="UniProtKB-KW"/>
</dbReference>
<proteinExistence type="inferred from homology"/>
<keyword evidence="1" id="KW-0482">Metalloprotease</keyword>
<reference evidence="4 5" key="1">
    <citation type="journal article" date="2020" name="Biotechnol. Biofuels">
        <title>New insights from the biogas microbiome by comprehensive genome-resolved metagenomics of nearly 1600 species originating from multiple anaerobic digesters.</title>
        <authorList>
            <person name="Campanaro S."/>
            <person name="Treu L."/>
            <person name="Rodriguez-R L.M."/>
            <person name="Kovalovszki A."/>
            <person name="Ziels R.M."/>
            <person name="Maus I."/>
            <person name="Zhu X."/>
            <person name="Kougias P.G."/>
            <person name="Basile A."/>
            <person name="Luo G."/>
            <person name="Schluter A."/>
            <person name="Konstantinidis K.T."/>
            <person name="Angelidaki I."/>
        </authorList>
    </citation>
    <scope>NUCLEOTIDE SEQUENCE [LARGE SCALE GENOMIC DNA]</scope>
    <source>
        <strain evidence="4">AS04akNAM_66</strain>
    </source>
</reference>
<dbReference type="Pfam" id="PF07171">
    <property type="entry name" value="MlrC_C"/>
    <property type="match status" value="1"/>
</dbReference>
<protein>
    <recommendedName>
        <fullName evidence="1">Microcystinase C</fullName>
        <shortName evidence="1">MlrC</shortName>
    </recommendedName>
</protein>
<dbReference type="GO" id="GO:0008237">
    <property type="term" value="F:metallopeptidase activity"/>
    <property type="evidence" value="ECO:0007669"/>
    <property type="project" value="UniProtKB-KW"/>
</dbReference>
<organism evidence="4 5">
    <name type="scientific">Brucella intermedia</name>
    <dbReference type="NCBI Taxonomy" id="94625"/>
    <lineage>
        <taxon>Bacteria</taxon>
        <taxon>Pseudomonadati</taxon>
        <taxon>Pseudomonadota</taxon>
        <taxon>Alphaproteobacteria</taxon>
        <taxon>Hyphomicrobiales</taxon>
        <taxon>Brucellaceae</taxon>
        <taxon>Brucella/Ochrobactrum group</taxon>
        <taxon>Brucella</taxon>
    </lineage>
</organism>
<accession>A0A7V6P998</accession>
<dbReference type="InterPro" id="IPR010799">
    <property type="entry name" value="MlrC_C"/>
</dbReference>
<dbReference type="Proteomes" id="UP000551563">
    <property type="component" value="Unassembled WGS sequence"/>
</dbReference>
<keyword evidence="1" id="KW-0479">Metal-binding</keyword>
<name>A0A7V6P998_9HYPH</name>
<evidence type="ECO:0000259" key="3">
    <source>
        <dbReference type="Pfam" id="PF07364"/>
    </source>
</evidence>
<keyword evidence="1" id="KW-0645">Protease</keyword>
<dbReference type="PIRSF" id="PIRSF012702">
    <property type="entry name" value="UCP012702"/>
    <property type="match status" value="1"/>
</dbReference>
<sequence>MSYCVLTAEFAHETNTFNRVKTGYEAFASVGILEGRAAIAARGDANTELAGFLDKGRLYGWDVVHTVSAEAEPAGPVTRDAFDRIAGRIIDKVRELGNRLDGVLLGLHGAMVTEFSPDGEGELLERLRRAMGRRIPIAVTLDPHANVTAKMCEQADILISFKTYPHVDIRETAHHAGELLQRAMAGAIKPRTLLVRRPMLEEANSGRTDIGPMVEWIAEARAHEKTPGALAVSINGAFASADIPEMGPTVLVTYDGDATPHKVFAERIADEMWENRANILNSFHTPEDAARFATHYSGTRPLVIADYADNPGAGGYGDSTALLAALLEAGVKDACFGPMVDPEAVESLSRAEIGDTFFFSLGGKMDPRFGGGPLDVNARLLHLSDGRLVGTGPQMGGLEFSFGPTAVVAIGGVTVLIVSERSQLLDQQQFRAFGIDPTGHRVIVVKSMQHFRADFEPIAGEIIVCDSGALCTMDYAKLPYRNVPRPIYPLDRM</sequence>
<feature type="domain" description="Microcystin LR degradation protein MlrC C-terminal" evidence="2">
    <location>
        <begin position="304"/>
        <end position="482"/>
    </location>
</feature>
<dbReference type="RefSeq" id="WP_278500298.1">
    <property type="nucleotide sequence ID" value="NZ_CP122439.1"/>
</dbReference>
<dbReference type="EMBL" id="DUMN01000107">
    <property type="protein sequence ID" value="HHV66648.1"/>
    <property type="molecule type" value="Genomic_DNA"/>
</dbReference>
<comment type="similarity">
    <text evidence="1">Belongs to the peptidase M81 family.</text>
</comment>
<feature type="domain" description="Microcystin LR degradation protein MlrC N-terminal" evidence="3">
    <location>
        <begin position="5"/>
        <end position="291"/>
    </location>
</feature>
<comment type="function">
    <text evidence="1">Involved in peptidolytic degradation of cyclic heptapeptide hepatotoxin microcystin (MC).</text>
</comment>
<evidence type="ECO:0000259" key="2">
    <source>
        <dbReference type="Pfam" id="PF07171"/>
    </source>
</evidence>
<evidence type="ECO:0000313" key="4">
    <source>
        <dbReference type="EMBL" id="HHV66648.1"/>
    </source>
</evidence>
<dbReference type="GO" id="GO:0046872">
    <property type="term" value="F:metal ion binding"/>
    <property type="evidence" value="ECO:0007669"/>
    <property type="project" value="UniProtKB-KW"/>
</dbReference>
<comment type="caution">
    <text evidence="4">The sequence shown here is derived from an EMBL/GenBank/DDBJ whole genome shotgun (WGS) entry which is preliminary data.</text>
</comment>
<evidence type="ECO:0000313" key="5">
    <source>
        <dbReference type="Proteomes" id="UP000551563"/>
    </source>
</evidence>
<dbReference type="InterPro" id="IPR015995">
    <property type="entry name" value="MlrC_N"/>
</dbReference>
<dbReference type="InterPro" id="IPR009197">
    <property type="entry name" value="MlrC"/>
</dbReference>
<dbReference type="AlphaFoldDB" id="A0A7V6P998"/>